<dbReference type="AlphaFoldDB" id="K0IIY3"/>
<dbReference type="InParanoid" id="K0IIY3"/>
<dbReference type="Proteomes" id="UP000008037">
    <property type="component" value="Chromosome"/>
</dbReference>
<accession>K0IIY3</accession>
<evidence type="ECO:0000313" key="1">
    <source>
        <dbReference type="EMBL" id="AFU59945.1"/>
    </source>
</evidence>
<organism evidence="1 2">
    <name type="scientific">Nitrososphaera gargensis (strain Ga9.2)</name>
    <dbReference type="NCBI Taxonomy" id="1237085"/>
    <lineage>
        <taxon>Archaea</taxon>
        <taxon>Nitrososphaerota</taxon>
        <taxon>Nitrososphaeria</taxon>
        <taxon>Nitrososphaerales</taxon>
        <taxon>Nitrososphaeraceae</taxon>
        <taxon>Nitrososphaera</taxon>
    </lineage>
</organism>
<name>K0IIY3_NITGG</name>
<dbReference type="HOGENOM" id="CLU_2613759_0_0_2"/>
<dbReference type="KEGG" id="nga:Ngar_c30290"/>
<dbReference type="InterPro" id="IPR037914">
    <property type="entry name" value="SpoVT-AbrB_sf"/>
</dbReference>
<proteinExistence type="predicted"/>
<reference evidence="1 2" key="1">
    <citation type="journal article" date="2012" name="Environ. Microbiol.">
        <title>The genome of the ammonia-oxidizing Candidatus Nitrososphaera gargensis: insights into metabolic versatility and environmental adaptations.</title>
        <authorList>
            <person name="Spang A."/>
            <person name="Poehlein A."/>
            <person name="Offre P."/>
            <person name="Zumbragel S."/>
            <person name="Haider S."/>
            <person name="Rychlik N."/>
            <person name="Nowka B."/>
            <person name="Schmeisser C."/>
            <person name="Lebedeva E.V."/>
            <person name="Rattei T."/>
            <person name="Bohm C."/>
            <person name="Schmid M."/>
            <person name="Galushko A."/>
            <person name="Hatzenpichler R."/>
            <person name="Weinmaier T."/>
            <person name="Daniel R."/>
            <person name="Schleper C."/>
            <person name="Spieck E."/>
            <person name="Streit W."/>
            <person name="Wagner M."/>
        </authorList>
    </citation>
    <scope>NUCLEOTIDE SEQUENCE [LARGE SCALE GENOMIC DNA]</scope>
    <source>
        <strain evidence="2">Ga9.2</strain>
    </source>
</reference>
<keyword evidence="2" id="KW-1185">Reference proteome</keyword>
<gene>
    <name evidence="1" type="ordered locus">Ngar_c30290</name>
</gene>
<dbReference type="RefSeq" id="WP_015020479.1">
    <property type="nucleotide sequence ID" value="NC_018719.1"/>
</dbReference>
<protein>
    <submittedName>
        <fullName evidence="1">Uncharacterized protein</fullName>
    </submittedName>
</protein>
<dbReference type="STRING" id="1237085.Ngar_c30290"/>
<dbReference type="SUPFAM" id="SSF89447">
    <property type="entry name" value="AbrB/MazE/MraZ-like"/>
    <property type="match status" value="1"/>
</dbReference>
<dbReference type="BioCyc" id="CNIT1237085:G1324-3029-MONOMER"/>
<dbReference type="EMBL" id="CP002408">
    <property type="protein sequence ID" value="AFU59945.1"/>
    <property type="molecule type" value="Genomic_DNA"/>
</dbReference>
<dbReference type="GeneID" id="13796839"/>
<evidence type="ECO:0000313" key="2">
    <source>
        <dbReference type="Proteomes" id="UP000008037"/>
    </source>
</evidence>
<sequence length="78" mass="9151">MQDTTTNNYYAHDVLYVLDTVTIDSQYRFTITKKIRNFFPVQPGDIFALFEHTKANTLIMKLQRENLIAGAWEIRVIP</sequence>
<dbReference type="Gene3D" id="2.10.260.10">
    <property type="match status" value="1"/>
</dbReference>